<feature type="domain" description="PGAP2IP C-terminal nuclease-like" evidence="1">
    <location>
        <begin position="60"/>
        <end position="108"/>
    </location>
</feature>
<dbReference type="GO" id="GO:0005783">
    <property type="term" value="C:endoplasmic reticulum"/>
    <property type="evidence" value="ECO:0007669"/>
    <property type="project" value="TreeGrafter"/>
</dbReference>
<dbReference type="AlphaFoldDB" id="A0A815G5U9"/>
<evidence type="ECO:0000313" key="3">
    <source>
        <dbReference type="Proteomes" id="UP000663889"/>
    </source>
</evidence>
<dbReference type="PANTHER" id="PTHR14859">
    <property type="entry name" value="CALCOFLUOR WHITE HYPERSENSITIVE PROTEIN PRECURSOR"/>
    <property type="match status" value="1"/>
</dbReference>
<gene>
    <name evidence="2" type="ORF">SEV965_LOCUS27991</name>
</gene>
<sequence length="109" mass="12317">MFKTDLDLHNTYSPDSKTIDHPGRVSSQRYLTAAVWTVHFGYDNNARPSLDRVASVLADTIHYLLPSPEGELAPAILATIQRARKLIYIIIVHMGNDRDDLDRKLQAET</sequence>
<organism evidence="2 3">
    <name type="scientific">Rotaria sordida</name>
    <dbReference type="NCBI Taxonomy" id="392033"/>
    <lineage>
        <taxon>Eukaryota</taxon>
        <taxon>Metazoa</taxon>
        <taxon>Spiralia</taxon>
        <taxon>Gnathifera</taxon>
        <taxon>Rotifera</taxon>
        <taxon>Eurotatoria</taxon>
        <taxon>Bdelloidea</taxon>
        <taxon>Philodinida</taxon>
        <taxon>Philodinidae</taxon>
        <taxon>Rotaria</taxon>
    </lineage>
</organism>
<evidence type="ECO:0000259" key="1">
    <source>
        <dbReference type="Pfam" id="PF23226"/>
    </source>
</evidence>
<dbReference type="GO" id="GO:0016020">
    <property type="term" value="C:membrane"/>
    <property type="evidence" value="ECO:0007669"/>
    <property type="project" value="GOC"/>
</dbReference>
<accession>A0A815G5U9</accession>
<dbReference type="InterPro" id="IPR057315">
    <property type="entry name" value="Exo_endo_phos_PGAP2IP_C"/>
</dbReference>
<name>A0A815G5U9_9BILA</name>
<dbReference type="EMBL" id="CAJNOU010002593">
    <property type="protein sequence ID" value="CAF1334187.1"/>
    <property type="molecule type" value="Genomic_DNA"/>
</dbReference>
<dbReference type="Pfam" id="PF23226">
    <property type="entry name" value="Exo_endo_phos_PGAP2IP"/>
    <property type="match status" value="1"/>
</dbReference>
<proteinExistence type="predicted"/>
<protein>
    <recommendedName>
        <fullName evidence="1">PGAP2IP C-terminal nuclease-like domain-containing protein</fullName>
    </recommendedName>
</protein>
<dbReference type="Proteomes" id="UP000663889">
    <property type="component" value="Unassembled WGS sequence"/>
</dbReference>
<dbReference type="InterPro" id="IPR051916">
    <property type="entry name" value="GPI-anchor_lipid_remodeler"/>
</dbReference>
<comment type="caution">
    <text evidence="2">The sequence shown here is derived from an EMBL/GenBank/DDBJ whole genome shotgun (WGS) entry which is preliminary data.</text>
</comment>
<dbReference type="GO" id="GO:0006506">
    <property type="term" value="P:GPI anchor biosynthetic process"/>
    <property type="evidence" value="ECO:0007669"/>
    <property type="project" value="TreeGrafter"/>
</dbReference>
<dbReference type="PANTHER" id="PTHR14859:SF1">
    <property type="entry name" value="PGAP2-INTERACTING PROTEIN"/>
    <property type="match status" value="1"/>
</dbReference>
<evidence type="ECO:0000313" key="2">
    <source>
        <dbReference type="EMBL" id="CAF1334187.1"/>
    </source>
</evidence>
<reference evidence="2" key="1">
    <citation type="submission" date="2021-02" db="EMBL/GenBank/DDBJ databases">
        <authorList>
            <person name="Nowell W R."/>
        </authorList>
    </citation>
    <scope>NUCLEOTIDE SEQUENCE</scope>
</reference>